<dbReference type="InterPro" id="IPR036689">
    <property type="entry name" value="ESAT-6-like_sf"/>
</dbReference>
<feature type="compositionally biased region" description="Acidic residues" evidence="1">
    <location>
        <begin position="353"/>
        <end position="362"/>
    </location>
</feature>
<evidence type="ECO:0000256" key="1">
    <source>
        <dbReference type="SAM" id="MobiDB-lite"/>
    </source>
</evidence>
<reference evidence="2" key="1">
    <citation type="submission" date="2006-06" db="EMBL/GenBank/DDBJ databases">
        <title>Complete sequence of chromosome of Mycobacterium sp. MCS.</title>
        <authorList>
            <consortium name="US DOE Joint Genome Institute"/>
            <person name="Copeland A."/>
            <person name="Lucas S."/>
            <person name="Lapidus A."/>
            <person name="Barry K."/>
            <person name="Detter J.C."/>
            <person name="Glavina del Rio T."/>
            <person name="Hammon N."/>
            <person name="Israni S."/>
            <person name="Dalin E."/>
            <person name="Tice H."/>
            <person name="Pitluck S."/>
            <person name="Martinez M."/>
            <person name="Schmutz J."/>
            <person name="Larimer F."/>
            <person name="Land M."/>
            <person name="Hauser L."/>
            <person name="Kyrpides N."/>
            <person name="Kim E."/>
            <person name="Miller C.D."/>
            <person name="Hughes J.E."/>
            <person name="Anderson A.J."/>
            <person name="Sims R.C."/>
            <person name="Richardson P."/>
        </authorList>
    </citation>
    <scope>NUCLEOTIDE SEQUENCE [LARGE SCALE GENOMIC DNA]</scope>
    <source>
        <strain evidence="2">MCS</strain>
    </source>
</reference>
<gene>
    <name evidence="2" type="ordered locus">Mmcs_1136</name>
</gene>
<feature type="region of interest" description="Disordered" evidence="1">
    <location>
        <begin position="213"/>
        <end position="273"/>
    </location>
</feature>
<feature type="compositionally biased region" description="Pro residues" evidence="1">
    <location>
        <begin position="380"/>
        <end position="398"/>
    </location>
</feature>
<dbReference type="AlphaFoldDB" id="A0A5Q5BGD7"/>
<feature type="compositionally biased region" description="Low complexity" evidence="1">
    <location>
        <begin position="250"/>
        <end position="273"/>
    </location>
</feature>
<feature type="region of interest" description="Disordered" evidence="1">
    <location>
        <begin position="305"/>
        <end position="429"/>
    </location>
</feature>
<proteinExistence type="predicted"/>
<dbReference type="KEGG" id="mmc:Mmcs_1136"/>
<dbReference type="PRINTS" id="PR01217">
    <property type="entry name" value="PRICHEXTENSN"/>
</dbReference>
<organism evidence="2">
    <name type="scientific">Mycobacterium sp. (strain MCS)</name>
    <dbReference type="NCBI Taxonomy" id="164756"/>
    <lineage>
        <taxon>Bacteria</taxon>
        <taxon>Bacillati</taxon>
        <taxon>Actinomycetota</taxon>
        <taxon>Actinomycetes</taxon>
        <taxon>Mycobacteriales</taxon>
        <taxon>Mycobacteriaceae</taxon>
        <taxon>Mycobacterium</taxon>
    </lineage>
</organism>
<evidence type="ECO:0000313" key="2">
    <source>
        <dbReference type="EMBL" id="ABG07249.1"/>
    </source>
</evidence>
<accession>A0A5Q5BGD7</accession>
<name>A0A5Q5BGD7_MYCSS</name>
<dbReference type="SUPFAM" id="SSF140453">
    <property type="entry name" value="EsxAB dimer-like"/>
    <property type="match status" value="1"/>
</dbReference>
<sequence>MAGTFDVAGRLAEGRPAVDDFTRYVSACQVLGTCGHGLNDRLEQAYASEAGLDLYALDADHAALRAAVAAVREAQELQDAQLNALSAAWTGTGADAAAEFLHRHSAASAQAVTALSTAAEQVGALRDELWRIVDAKVAAAEAVDARTAGVRGEWRAAAETVTTGVGDQATASELVDAHVAPFVEQDVRAEWVAAMEAASAAVAQCFDTATTAVRSEGPPRFPEPAESWSPAPTPTVAAAAPGPPPPATAPAPMTEPAAAAAMPTAPMPTAGALPDMGSGLSGLSGLSGGVGGLGQQLGEMVSGLMPSLGEALGDPPDLDEPDDALELDEDAHEDEDDKEEDDEEAEEQKAEPDPESEPEEPAAVEKPEAATVDATADEPMPSPPVPEPPAPTPPPAPAAPLAEPIAPPPGPDSATPCEIAANEVPQVGE</sequence>
<feature type="compositionally biased region" description="Acidic residues" evidence="1">
    <location>
        <begin position="316"/>
        <end position="346"/>
    </location>
</feature>
<dbReference type="EMBL" id="CP000384">
    <property type="protein sequence ID" value="ABG07249.1"/>
    <property type="molecule type" value="Genomic_DNA"/>
</dbReference>
<protein>
    <submittedName>
        <fullName evidence="2">Conserved hypothetical alanine and proline rich protein</fullName>
    </submittedName>
</protein>